<dbReference type="InterPro" id="IPR003545">
    <property type="entry name" value="Telomerase_RT"/>
</dbReference>
<evidence type="ECO:0000313" key="5">
    <source>
        <dbReference type="Proteomes" id="UP000185944"/>
    </source>
</evidence>
<dbReference type="GO" id="GO:0007004">
    <property type="term" value="P:telomere maintenance via telomerase"/>
    <property type="evidence" value="ECO:0007669"/>
    <property type="project" value="TreeGrafter"/>
</dbReference>
<dbReference type="Proteomes" id="UP000185944">
    <property type="component" value="Unassembled WGS sequence"/>
</dbReference>
<accession>A0A177EJD2</accession>
<protein>
    <recommendedName>
        <fullName evidence="1">Telomerase reverse transcriptase</fullName>
        <ecNumber evidence="1">2.7.7.49</ecNumber>
    </recommendedName>
    <alternativeName>
        <fullName evidence="1">Telomerase catalytic subunit</fullName>
    </alternativeName>
</protein>
<name>A0A177EJD2_9MICR</name>
<dbReference type="STRING" id="1805483.A0A177EJD2"/>
<dbReference type="EC" id="2.7.7.49" evidence="1"/>
<dbReference type="InterPro" id="IPR043502">
    <property type="entry name" value="DNA/RNA_pol_sf"/>
</dbReference>
<dbReference type="AlphaFoldDB" id="A0A177EJD2"/>
<dbReference type="VEuPathDB" id="MicrosporidiaDB:NEDG_00453"/>
<evidence type="ECO:0000256" key="2">
    <source>
        <dbReference type="SAM" id="SignalP"/>
    </source>
</evidence>
<keyword evidence="1" id="KW-0158">Chromosome</keyword>
<evidence type="ECO:0000313" key="4">
    <source>
        <dbReference type="EMBL" id="OAG31978.1"/>
    </source>
</evidence>
<dbReference type="RefSeq" id="XP_067545579.1">
    <property type="nucleotide sequence ID" value="XM_067687871.1"/>
</dbReference>
<keyword evidence="5" id="KW-1185">Reference proteome</keyword>
<feature type="domain" description="Reverse transcriptase" evidence="3">
    <location>
        <begin position="291"/>
        <end position="668"/>
    </location>
</feature>
<comment type="subcellular location">
    <subcellularLocation>
        <location evidence="1">Nucleus</location>
    </subcellularLocation>
    <subcellularLocation>
        <location evidence="1">Chromosome</location>
        <location evidence="1">Telomere</location>
    </subcellularLocation>
</comment>
<dbReference type="GO" id="GO:0046872">
    <property type="term" value="F:metal ion binding"/>
    <property type="evidence" value="ECO:0007669"/>
    <property type="project" value="UniProtKB-KW"/>
</dbReference>
<comment type="catalytic activity">
    <reaction evidence="1">
        <text>DNA(n) + a 2'-deoxyribonucleoside 5'-triphosphate = DNA(n+1) + diphosphate</text>
        <dbReference type="Rhea" id="RHEA:22508"/>
        <dbReference type="Rhea" id="RHEA-COMP:17339"/>
        <dbReference type="Rhea" id="RHEA-COMP:17340"/>
        <dbReference type="ChEBI" id="CHEBI:33019"/>
        <dbReference type="ChEBI" id="CHEBI:61560"/>
        <dbReference type="ChEBI" id="CHEBI:173112"/>
        <dbReference type="EC" id="2.7.7.49"/>
    </reaction>
</comment>
<reference evidence="4 5" key="1">
    <citation type="submission" date="2016-02" db="EMBL/GenBank/DDBJ databases">
        <title>Discovery of a natural microsporidian pathogen with a broad tissue tropism in Caenorhabditis elegans.</title>
        <authorList>
            <person name="Luallen R.J."/>
            <person name="Reinke A.W."/>
            <person name="Tong L."/>
            <person name="Botts M.R."/>
            <person name="Felix M.-A."/>
            <person name="Troemel E.R."/>
        </authorList>
    </citation>
    <scope>NUCLEOTIDE SEQUENCE [LARGE SCALE GENOMIC DNA]</scope>
    <source>
        <strain evidence="4 5">JUm2807</strain>
    </source>
</reference>
<dbReference type="PANTHER" id="PTHR12066:SF0">
    <property type="entry name" value="TELOMERASE REVERSE TRANSCRIPTASE"/>
    <property type="match status" value="1"/>
</dbReference>
<dbReference type="Pfam" id="PF00078">
    <property type="entry name" value="RVT_1"/>
    <property type="match status" value="1"/>
</dbReference>
<keyword evidence="1" id="KW-0808">Transferase</keyword>
<dbReference type="Gene3D" id="3.30.70.270">
    <property type="match status" value="1"/>
</dbReference>
<keyword evidence="2" id="KW-0732">Signal</keyword>
<keyword evidence="1" id="KW-0695">RNA-directed DNA polymerase</keyword>
<dbReference type="GO" id="GO:0070034">
    <property type="term" value="F:telomerase RNA binding"/>
    <property type="evidence" value="ECO:0007669"/>
    <property type="project" value="TreeGrafter"/>
</dbReference>
<keyword evidence="1" id="KW-0460">Magnesium</keyword>
<dbReference type="GO" id="GO:0042162">
    <property type="term" value="F:telomeric DNA binding"/>
    <property type="evidence" value="ECO:0007669"/>
    <property type="project" value="TreeGrafter"/>
</dbReference>
<dbReference type="PROSITE" id="PS50878">
    <property type="entry name" value="RT_POL"/>
    <property type="match status" value="1"/>
</dbReference>
<keyword evidence="1" id="KW-0779">Telomere</keyword>
<dbReference type="GeneID" id="93646803"/>
<dbReference type="GO" id="GO:0000781">
    <property type="term" value="C:chromosome, telomeric region"/>
    <property type="evidence" value="ECO:0007669"/>
    <property type="project" value="UniProtKB-SubCell"/>
</dbReference>
<dbReference type="PRINTS" id="PR01365">
    <property type="entry name" value="TELOMERASERT"/>
</dbReference>
<dbReference type="EMBL" id="LTDL01000014">
    <property type="protein sequence ID" value="OAG31978.1"/>
    <property type="molecule type" value="Genomic_DNA"/>
</dbReference>
<comment type="function">
    <text evidence="1">Telomerase is a ribonucleoprotein enzyme essential for the replication of chromosome termini in most eukaryotes. It elongates telomeres. It is a reverse transcriptase that adds simple sequence repeats to chromosome ends by copying a template sequence within the RNA component of the enzyme.</text>
</comment>
<keyword evidence="1" id="KW-0479">Metal-binding</keyword>
<dbReference type="PANTHER" id="PTHR12066">
    <property type="entry name" value="TELOMERASE REVERSE TRANSCRIPTASE"/>
    <property type="match status" value="1"/>
</dbReference>
<evidence type="ECO:0000259" key="3">
    <source>
        <dbReference type="PROSITE" id="PS50878"/>
    </source>
</evidence>
<dbReference type="OrthoDB" id="289721at2759"/>
<feature type="signal peptide" evidence="2">
    <location>
        <begin position="1"/>
        <end position="23"/>
    </location>
</feature>
<comment type="similarity">
    <text evidence="1">Belongs to the reverse transcriptase family. Telomerase subfamily.</text>
</comment>
<keyword evidence="1" id="KW-0539">Nucleus</keyword>
<dbReference type="InterPro" id="IPR000477">
    <property type="entry name" value="RT_dom"/>
</dbReference>
<dbReference type="GO" id="GO:0003720">
    <property type="term" value="F:telomerase activity"/>
    <property type="evidence" value="ECO:0007669"/>
    <property type="project" value="InterPro"/>
</dbReference>
<sequence length="773" mass="89069">MSPAEKRLRQLLLPLGSILPSAAATIDGVESFYVLQYAAHPKAIELAETRARYVPYKINCDLAEQYIRDMARSWRDPKHVPIPKFNNANIFLRYLRGAPWREVFSLVGEVGIMNIFKQYIVVALGGAFKPASFQRSPLLFLNGDLYRIYLDLKVCKAPGVRKTLRGRRIDRDSIGTVAVSDLFRDPEHIPDDLSQYHEFLANIHTADVEKIFKRTVRYMRKKEGDGVRKIEVDCRYVIKYLMGVIKQVFPGLFSKKNLQVLKDKLVRIINTNDDVYLSDTLNGFSGKVGQNSRESPHQKQQILHGVVKFICGTYMHYLIRRCTIMHKTREESRFFQRGKFCRMRRDYVTAHLSKYFVEAESRPETHSTLMVIAKTDSFRIVFEKAVGKGGGPAKRLVGDLNKECVCVLTHEAKARAKKAGRAFFSTNPADLAFSLLKKTDGLKIVNNFKRLHQPRFQANEDLYILQLDFAKCFDNIQHSALKKLRIPESLFEKRHYELFLATTLGDRNTYQKLVLSPDSSTNSKVHTANTVYTDDLIESMRQGIFNNHVAYKGKYYRQVRGIPQGYPASNHLCSYFLARLDKTIYTQREDTAVIRYIDDTLVLSWSLEEIERIIQRIETTQEETGIIINYAKSKLVRHREVAPAPAPTPSNQITLQARDQIEWCGILFCTQTLETLVSYKRGKGRERGNIDAITQELKDIIQANIRKGTHSRSNIYRKRNKEALRKAIFSRVNEWSRYKLPQRNTILSVSKRLLLHPRMKRKPTSGTTPTPFA</sequence>
<proteinExistence type="inferred from homology"/>
<comment type="caution">
    <text evidence="4">The sequence shown here is derived from an EMBL/GenBank/DDBJ whole genome shotgun (WGS) entry which is preliminary data.</text>
</comment>
<dbReference type="InterPro" id="IPR043128">
    <property type="entry name" value="Rev_trsase/Diguanyl_cyclase"/>
</dbReference>
<dbReference type="Gene3D" id="3.10.10.10">
    <property type="entry name" value="HIV Type 1 Reverse Transcriptase, subunit A, domain 1"/>
    <property type="match status" value="1"/>
</dbReference>
<gene>
    <name evidence="4" type="ORF">NEDG_00453</name>
</gene>
<organism evidence="4 5">
    <name type="scientific">Nematocida displodere</name>
    <dbReference type="NCBI Taxonomy" id="1805483"/>
    <lineage>
        <taxon>Eukaryota</taxon>
        <taxon>Fungi</taxon>
        <taxon>Fungi incertae sedis</taxon>
        <taxon>Microsporidia</taxon>
        <taxon>Nematocida</taxon>
    </lineage>
</organism>
<dbReference type="SUPFAM" id="SSF56672">
    <property type="entry name" value="DNA/RNA polymerases"/>
    <property type="match status" value="1"/>
</dbReference>
<dbReference type="GO" id="GO:0000333">
    <property type="term" value="C:telomerase catalytic core complex"/>
    <property type="evidence" value="ECO:0007669"/>
    <property type="project" value="TreeGrafter"/>
</dbReference>
<feature type="chain" id="PRO_5008060466" description="Telomerase reverse transcriptase" evidence="2">
    <location>
        <begin position="24"/>
        <end position="773"/>
    </location>
</feature>
<keyword evidence="1" id="KW-0548">Nucleotidyltransferase</keyword>
<evidence type="ECO:0000256" key="1">
    <source>
        <dbReference type="RuleBase" id="RU365061"/>
    </source>
</evidence>